<dbReference type="SUPFAM" id="SSF46689">
    <property type="entry name" value="Homeodomain-like"/>
    <property type="match status" value="1"/>
</dbReference>
<dbReference type="Pfam" id="PF13556">
    <property type="entry name" value="HTH_30"/>
    <property type="match status" value="1"/>
</dbReference>
<dbReference type="EMBL" id="CP145892">
    <property type="protein sequence ID" value="WWP20788.1"/>
    <property type="molecule type" value="Genomic_DNA"/>
</dbReference>
<evidence type="ECO:0000259" key="1">
    <source>
        <dbReference type="Pfam" id="PF13556"/>
    </source>
</evidence>
<dbReference type="InterPro" id="IPR042070">
    <property type="entry name" value="PucR_C-HTH_sf"/>
</dbReference>
<dbReference type="InterPro" id="IPR025736">
    <property type="entry name" value="PucR_C-HTH_dom"/>
</dbReference>
<name>A0ABD8ATE4_PAEAM</name>
<dbReference type="InterPro" id="IPR051448">
    <property type="entry name" value="CdaR-like_regulators"/>
</dbReference>
<reference evidence="2 3" key="1">
    <citation type="submission" date="2024-02" db="EMBL/GenBank/DDBJ databases">
        <title>Complete sequences of two Paenibacillus sp. strains and one Lysinibacillus strain isolated from the environment on STAA medium highlight biotechnological potential.</title>
        <authorList>
            <person name="Attere S.A."/>
            <person name="Piche L.C."/>
            <person name="Intertaglia L."/>
            <person name="Lami R."/>
            <person name="Charette S.J."/>
            <person name="Vincent A.T."/>
        </authorList>
    </citation>
    <scope>NUCLEOTIDE SEQUENCE [LARGE SCALE GENOMIC DNA]</scope>
    <source>
        <strain evidence="2 3">Y5S-7</strain>
    </source>
</reference>
<accession>A0ABD8ATE4</accession>
<dbReference type="InterPro" id="IPR009057">
    <property type="entry name" value="Homeodomain-like_sf"/>
</dbReference>
<gene>
    <name evidence="2" type="ORF">V6668_00740</name>
</gene>
<dbReference type="GeneID" id="93473947"/>
<dbReference type="Proteomes" id="UP001364764">
    <property type="component" value="Chromosome"/>
</dbReference>
<dbReference type="PANTHER" id="PTHR33744">
    <property type="entry name" value="CARBOHYDRATE DIACID REGULATOR"/>
    <property type="match status" value="1"/>
</dbReference>
<dbReference type="AlphaFoldDB" id="A0ABD8ATE4"/>
<dbReference type="PANTHER" id="PTHR33744:SF15">
    <property type="entry name" value="CARBOHYDRATE DIACID REGULATOR"/>
    <property type="match status" value="1"/>
</dbReference>
<evidence type="ECO:0000313" key="2">
    <source>
        <dbReference type="EMBL" id="WWP20788.1"/>
    </source>
</evidence>
<dbReference type="Gene3D" id="1.10.10.2840">
    <property type="entry name" value="PucR C-terminal helix-turn-helix domain"/>
    <property type="match status" value="1"/>
</dbReference>
<dbReference type="RefSeq" id="WP_143781510.1">
    <property type="nucleotide sequence ID" value="NZ_CP145892.1"/>
</dbReference>
<feature type="domain" description="PucR C-terminal helix-turn-helix" evidence="1">
    <location>
        <begin position="341"/>
        <end position="396"/>
    </location>
</feature>
<evidence type="ECO:0000313" key="3">
    <source>
        <dbReference type="Proteomes" id="UP001364764"/>
    </source>
</evidence>
<protein>
    <submittedName>
        <fullName evidence="2">Helix-turn-helix domain-containing protein</fullName>
    </submittedName>
</protein>
<sequence>MQSGDVHYMKLIPDLKQQIEVIIGTNLDEYEITIEEWMQSVANLVGNHENLETFGDEGECQELSDQSASPISSDVISLNTGKRIFFKVRMNEQEETVVCWGCPAKSITVETRQLIELLIRTNTALPDEVQPVVYENDREQYLTELGLWLKEQIEEPTKQESEAVPDRFVVPAGLNAEKILFLLQGDTPDAHRLRSKELNKLLESYFGEEIVLIPLGEQEWIFMGDKEIVTEEAEEDTTEAKKDSLNAFCLGLHELVASEWAGVFHLSASLPCIPAQQLVSVTTLLRESVHLGRAFHVTQHIHLPWDLHLERLVASIPDDQRIRFIKETGKDTVIFNDSETLATLETFFSLDCNVSETAKRLFIHRNTLVYRLDKIKQEIGYDVRHFESAVLVQFLLLMYKVTKKH</sequence>
<proteinExistence type="predicted"/>
<organism evidence="2 3">
    <name type="scientific">Paenibacillus amylolyticus</name>
    <dbReference type="NCBI Taxonomy" id="1451"/>
    <lineage>
        <taxon>Bacteria</taxon>
        <taxon>Bacillati</taxon>
        <taxon>Bacillota</taxon>
        <taxon>Bacilli</taxon>
        <taxon>Bacillales</taxon>
        <taxon>Paenibacillaceae</taxon>
        <taxon>Paenibacillus</taxon>
    </lineage>
</organism>